<dbReference type="Proteomes" id="UP000805193">
    <property type="component" value="Unassembled WGS sequence"/>
</dbReference>
<proteinExistence type="predicted"/>
<dbReference type="EMBL" id="JABSTQ010011420">
    <property type="protein sequence ID" value="KAG0411580.1"/>
    <property type="molecule type" value="Genomic_DNA"/>
</dbReference>
<keyword evidence="2" id="KW-1185">Reference proteome</keyword>
<organism evidence="1 2">
    <name type="scientific">Ixodes persulcatus</name>
    <name type="common">Taiga tick</name>
    <dbReference type="NCBI Taxonomy" id="34615"/>
    <lineage>
        <taxon>Eukaryota</taxon>
        <taxon>Metazoa</taxon>
        <taxon>Ecdysozoa</taxon>
        <taxon>Arthropoda</taxon>
        <taxon>Chelicerata</taxon>
        <taxon>Arachnida</taxon>
        <taxon>Acari</taxon>
        <taxon>Parasitiformes</taxon>
        <taxon>Ixodida</taxon>
        <taxon>Ixodoidea</taxon>
        <taxon>Ixodidae</taxon>
        <taxon>Ixodinae</taxon>
        <taxon>Ixodes</taxon>
    </lineage>
</organism>
<sequence length="88" mass="9893">MEFSTLVTFSHSVAQPYVCIHPSIYYFVLTQQMKSLLPTLFAPAEVWEVNTTEASSLLIASRNDVCRADASIFNGHRTKDPAILEPYL</sequence>
<protein>
    <submittedName>
        <fullName evidence="1">Uncharacterized protein</fullName>
    </submittedName>
</protein>
<accession>A0AC60NWN6</accession>
<evidence type="ECO:0000313" key="2">
    <source>
        <dbReference type="Proteomes" id="UP000805193"/>
    </source>
</evidence>
<gene>
    <name evidence="1" type="ORF">HPB47_011310</name>
</gene>
<evidence type="ECO:0000313" key="1">
    <source>
        <dbReference type="EMBL" id="KAG0411580.1"/>
    </source>
</evidence>
<comment type="caution">
    <text evidence="1">The sequence shown here is derived from an EMBL/GenBank/DDBJ whole genome shotgun (WGS) entry which is preliminary data.</text>
</comment>
<reference evidence="1 2" key="1">
    <citation type="journal article" date="2020" name="Cell">
        <title>Large-Scale Comparative Analyses of Tick Genomes Elucidate Their Genetic Diversity and Vector Capacities.</title>
        <authorList>
            <consortium name="Tick Genome and Microbiome Consortium (TIGMIC)"/>
            <person name="Jia N."/>
            <person name="Wang J."/>
            <person name="Shi W."/>
            <person name="Du L."/>
            <person name="Sun Y."/>
            <person name="Zhan W."/>
            <person name="Jiang J.F."/>
            <person name="Wang Q."/>
            <person name="Zhang B."/>
            <person name="Ji P."/>
            <person name="Bell-Sakyi L."/>
            <person name="Cui X.M."/>
            <person name="Yuan T.T."/>
            <person name="Jiang B.G."/>
            <person name="Yang W.F."/>
            <person name="Lam T.T."/>
            <person name="Chang Q.C."/>
            <person name="Ding S.J."/>
            <person name="Wang X.J."/>
            <person name="Zhu J.G."/>
            <person name="Ruan X.D."/>
            <person name="Zhao L."/>
            <person name="Wei J.T."/>
            <person name="Ye R.Z."/>
            <person name="Que T.C."/>
            <person name="Du C.H."/>
            <person name="Zhou Y.H."/>
            <person name="Cheng J.X."/>
            <person name="Dai P.F."/>
            <person name="Guo W.B."/>
            <person name="Han X.H."/>
            <person name="Huang E.J."/>
            <person name="Li L.F."/>
            <person name="Wei W."/>
            <person name="Gao Y.C."/>
            <person name="Liu J.Z."/>
            <person name="Shao H.Z."/>
            <person name="Wang X."/>
            <person name="Wang C.C."/>
            <person name="Yang T.C."/>
            <person name="Huo Q.B."/>
            <person name="Li W."/>
            <person name="Chen H.Y."/>
            <person name="Chen S.E."/>
            <person name="Zhou L.G."/>
            <person name="Ni X.B."/>
            <person name="Tian J.H."/>
            <person name="Sheng Y."/>
            <person name="Liu T."/>
            <person name="Pan Y.S."/>
            <person name="Xia L.Y."/>
            <person name="Li J."/>
            <person name="Zhao F."/>
            <person name="Cao W.C."/>
        </authorList>
    </citation>
    <scope>NUCLEOTIDE SEQUENCE [LARGE SCALE GENOMIC DNA]</scope>
    <source>
        <strain evidence="1">Iper-2018</strain>
    </source>
</reference>
<name>A0AC60NWN6_IXOPE</name>